<evidence type="ECO:0000256" key="1">
    <source>
        <dbReference type="SAM" id="MobiDB-lite"/>
    </source>
</evidence>
<evidence type="ECO:0000313" key="3">
    <source>
        <dbReference type="Proteomes" id="UP000005446"/>
    </source>
</evidence>
<feature type="compositionally biased region" description="Polar residues" evidence="1">
    <location>
        <begin position="1"/>
        <end position="13"/>
    </location>
</feature>
<name>H0EN77_GLAL7</name>
<proteinExistence type="predicted"/>
<protein>
    <submittedName>
        <fullName evidence="2">Uncharacterized protein</fullName>
    </submittedName>
</protein>
<gene>
    <name evidence="2" type="ORF">M7I_4080</name>
</gene>
<reference evidence="2 3" key="1">
    <citation type="journal article" date="2012" name="Eukaryot. Cell">
        <title>Genome sequence of the fungus Glarea lozoyensis: the first genome sequence of a species from the Helotiaceae family.</title>
        <authorList>
            <person name="Youssar L."/>
            <person name="Gruening B.A."/>
            <person name="Erxleben A."/>
            <person name="Guenther S."/>
            <person name="Huettel W."/>
        </authorList>
    </citation>
    <scope>NUCLEOTIDE SEQUENCE [LARGE SCALE GENOMIC DNA]</scope>
    <source>
        <strain evidence="3">ATCC 74030 / MF5533</strain>
    </source>
</reference>
<organism evidence="2 3">
    <name type="scientific">Glarea lozoyensis (strain ATCC 74030 / MF5533)</name>
    <dbReference type="NCBI Taxonomy" id="1104152"/>
    <lineage>
        <taxon>Eukaryota</taxon>
        <taxon>Fungi</taxon>
        <taxon>Dikarya</taxon>
        <taxon>Ascomycota</taxon>
        <taxon>Pezizomycotina</taxon>
        <taxon>Leotiomycetes</taxon>
        <taxon>Helotiales</taxon>
        <taxon>Helotiaceae</taxon>
        <taxon>Glarea</taxon>
    </lineage>
</organism>
<dbReference type="HOGENOM" id="CLU_3335685_0_0_1"/>
<sequence>MVKNSTNPFTSKNKGMPRLHPHKPSTLGSRSRRKTEVR</sequence>
<dbReference type="AlphaFoldDB" id="H0EN77"/>
<dbReference type="Proteomes" id="UP000005446">
    <property type="component" value="Unassembled WGS sequence"/>
</dbReference>
<dbReference type="InParanoid" id="H0EN77"/>
<comment type="caution">
    <text evidence="2">The sequence shown here is derived from an EMBL/GenBank/DDBJ whole genome shotgun (WGS) entry which is preliminary data.</text>
</comment>
<accession>H0EN77</accession>
<feature type="region of interest" description="Disordered" evidence="1">
    <location>
        <begin position="1"/>
        <end position="38"/>
    </location>
</feature>
<keyword evidence="3" id="KW-1185">Reference proteome</keyword>
<dbReference type="EMBL" id="AGUE01000101">
    <property type="protein sequence ID" value="EHK99997.1"/>
    <property type="molecule type" value="Genomic_DNA"/>
</dbReference>
<evidence type="ECO:0000313" key="2">
    <source>
        <dbReference type="EMBL" id="EHK99997.1"/>
    </source>
</evidence>